<evidence type="ECO:0000256" key="3">
    <source>
        <dbReference type="SAM" id="Phobius"/>
    </source>
</evidence>
<dbReference type="Pfam" id="PF01066">
    <property type="entry name" value="CDP-OH_P_transf"/>
    <property type="match status" value="1"/>
</dbReference>
<organism evidence="4 5">
    <name type="scientific">Ornithinimicrobium humiphilum</name>
    <dbReference type="NCBI Taxonomy" id="125288"/>
    <lineage>
        <taxon>Bacteria</taxon>
        <taxon>Bacillati</taxon>
        <taxon>Actinomycetota</taxon>
        <taxon>Actinomycetes</taxon>
        <taxon>Micrococcales</taxon>
        <taxon>Ornithinimicrobiaceae</taxon>
        <taxon>Ornithinimicrobium</taxon>
    </lineage>
</organism>
<dbReference type="GO" id="GO:0008654">
    <property type="term" value="P:phospholipid biosynthetic process"/>
    <property type="evidence" value="ECO:0007669"/>
    <property type="project" value="InterPro"/>
</dbReference>
<dbReference type="Gene3D" id="1.20.120.1760">
    <property type="match status" value="1"/>
</dbReference>
<feature type="transmembrane region" description="Helical" evidence="3">
    <location>
        <begin position="180"/>
        <end position="200"/>
    </location>
</feature>
<comment type="caution">
    <text evidence="4">The sequence shown here is derived from an EMBL/GenBank/DDBJ whole genome shotgun (WGS) entry which is preliminary data.</text>
</comment>
<keyword evidence="3" id="KW-0472">Membrane</keyword>
<reference evidence="4 5" key="1">
    <citation type="submission" date="2019-06" db="EMBL/GenBank/DDBJ databases">
        <title>Sequencing the genomes of 1000 actinobacteria strains.</title>
        <authorList>
            <person name="Klenk H.-P."/>
        </authorList>
    </citation>
    <scope>NUCLEOTIDE SEQUENCE [LARGE SCALE GENOMIC DNA]</scope>
    <source>
        <strain evidence="4 5">DSM 12362</strain>
    </source>
</reference>
<evidence type="ECO:0000313" key="5">
    <source>
        <dbReference type="Proteomes" id="UP000315133"/>
    </source>
</evidence>
<gene>
    <name evidence="4" type="ORF">FB476_0138</name>
</gene>
<feature type="transmembrane region" description="Helical" evidence="3">
    <location>
        <begin position="43"/>
        <end position="62"/>
    </location>
</feature>
<evidence type="ECO:0000256" key="1">
    <source>
        <dbReference type="ARBA" id="ARBA00022679"/>
    </source>
</evidence>
<protein>
    <submittedName>
        <fullName evidence="4">Phosphatidylglycerophosphate synthase</fullName>
    </submittedName>
</protein>
<dbReference type="EMBL" id="VFPU01000001">
    <property type="protein sequence ID" value="TQM95299.1"/>
    <property type="molecule type" value="Genomic_DNA"/>
</dbReference>
<dbReference type="InterPro" id="IPR048254">
    <property type="entry name" value="CDP_ALCOHOL_P_TRANSF_CS"/>
</dbReference>
<dbReference type="GO" id="GO:0016020">
    <property type="term" value="C:membrane"/>
    <property type="evidence" value="ECO:0007669"/>
    <property type="project" value="InterPro"/>
</dbReference>
<feature type="transmembrane region" description="Helical" evidence="3">
    <location>
        <begin position="68"/>
        <end position="87"/>
    </location>
</feature>
<feature type="transmembrane region" description="Helical" evidence="3">
    <location>
        <begin position="123"/>
        <end position="144"/>
    </location>
</feature>
<evidence type="ECO:0000313" key="4">
    <source>
        <dbReference type="EMBL" id="TQM95299.1"/>
    </source>
</evidence>
<evidence type="ECO:0000256" key="2">
    <source>
        <dbReference type="RuleBase" id="RU003750"/>
    </source>
</evidence>
<keyword evidence="3" id="KW-0812">Transmembrane</keyword>
<keyword evidence="5" id="KW-1185">Reference proteome</keyword>
<comment type="similarity">
    <text evidence="2">Belongs to the CDP-alcohol phosphatidyltransferase class-I family.</text>
</comment>
<dbReference type="Proteomes" id="UP000315133">
    <property type="component" value="Unassembled WGS sequence"/>
</dbReference>
<name>A0A543KJP3_9MICO</name>
<keyword evidence="3" id="KW-1133">Transmembrane helix</keyword>
<accession>A0A543KJP3</accession>
<keyword evidence="1 2" id="KW-0808">Transferase</keyword>
<proteinExistence type="inferred from homology"/>
<dbReference type="InterPro" id="IPR043130">
    <property type="entry name" value="CDP-OH_PTrfase_TM_dom"/>
</dbReference>
<dbReference type="AlphaFoldDB" id="A0A543KJP3"/>
<dbReference type="GO" id="GO:0016780">
    <property type="term" value="F:phosphotransferase activity, for other substituted phosphate groups"/>
    <property type="evidence" value="ECO:0007669"/>
    <property type="project" value="InterPro"/>
</dbReference>
<feature type="transmembrane region" description="Helical" evidence="3">
    <location>
        <begin position="156"/>
        <end position="174"/>
    </location>
</feature>
<dbReference type="PROSITE" id="PS00379">
    <property type="entry name" value="CDP_ALCOHOL_P_TRANSF"/>
    <property type="match status" value="1"/>
</dbReference>
<dbReference type="InterPro" id="IPR000462">
    <property type="entry name" value="CDP-OH_P_trans"/>
</dbReference>
<sequence>MTAIPEGRAGRSTGMARAAAPAVTASTTTWFAPPTPADLVTGFRGLLILVAGGLVVAALVAGEPARTWPVVWLCIAGWALDGVDGWVARRTGTVSERGALFDSGADGVLVLVLSLVHVPGAPWALLGGLLWPLFVLVQTVRPAWRRTLPHSVRRKLAGGTLTGTLAIAGAPFWPEAAVQVAVALAVALVTWSFAVDVRWLERAAVAPRRSTS</sequence>